<organism evidence="3">
    <name type="scientific">Aphanomyces astaci</name>
    <name type="common">Crayfish plague agent</name>
    <dbReference type="NCBI Taxonomy" id="112090"/>
    <lineage>
        <taxon>Eukaryota</taxon>
        <taxon>Sar</taxon>
        <taxon>Stramenopiles</taxon>
        <taxon>Oomycota</taxon>
        <taxon>Saprolegniomycetes</taxon>
        <taxon>Saprolegniales</taxon>
        <taxon>Verrucalvaceae</taxon>
        <taxon>Aphanomyces</taxon>
    </lineage>
</organism>
<evidence type="ECO:0008006" key="4">
    <source>
        <dbReference type="Google" id="ProtNLM"/>
    </source>
</evidence>
<reference evidence="3" key="1">
    <citation type="submission" date="2013-12" db="EMBL/GenBank/DDBJ databases">
        <title>The Genome Sequence of Aphanomyces astaci APO3.</title>
        <authorList>
            <consortium name="The Broad Institute Genomics Platform"/>
            <person name="Russ C."/>
            <person name="Tyler B."/>
            <person name="van West P."/>
            <person name="Dieguez-Uribeondo J."/>
            <person name="Young S.K."/>
            <person name="Zeng Q."/>
            <person name="Gargeya S."/>
            <person name="Fitzgerald M."/>
            <person name="Abouelleil A."/>
            <person name="Alvarado L."/>
            <person name="Chapman S.B."/>
            <person name="Gainer-Dewar J."/>
            <person name="Goldberg J."/>
            <person name="Griggs A."/>
            <person name="Gujja S."/>
            <person name="Hansen M."/>
            <person name="Howarth C."/>
            <person name="Imamovic A."/>
            <person name="Ireland A."/>
            <person name="Larimer J."/>
            <person name="McCowan C."/>
            <person name="Murphy C."/>
            <person name="Pearson M."/>
            <person name="Poon T.W."/>
            <person name="Priest M."/>
            <person name="Roberts A."/>
            <person name="Saif S."/>
            <person name="Shea T."/>
            <person name="Sykes S."/>
            <person name="Wortman J."/>
            <person name="Nusbaum C."/>
            <person name="Birren B."/>
        </authorList>
    </citation>
    <scope>NUCLEOTIDE SEQUENCE [LARGE SCALE GENOMIC DNA]</scope>
    <source>
        <strain evidence="3">APO3</strain>
    </source>
</reference>
<sequence length="82" mass="8576">MKTIAILALVSSAATFAAGDTAASVQGYGPALSIRPSRTETVEVLPPFPELVKDSDVKSYKDVSTDTQGDKDVSTDTQGDKD</sequence>
<accession>W4F9M4</accession>
<dbReference type="RefSeq" id="XP_009846918.1">
    <property type="nucleotide sequence ID" value="XM_009848616.1"/>
</dbReference>
<protein>
    <recommendedName>
        <fullName evidence="4">RxLR effector protein</fullName>
    </recommendedName>
</protein>
<gene>
    <name evidence="3" type="ORF">H257_19472</name>
</gene>
<feature type="chain" id="PRO_5004839911" description="RxLR effector protein" evidence="2">
    <location>
        <begin position="20"/>
        <end position="82"/>
    </location>
</feature>
<evidence type="ECO:0000313" key="3">
    <source>
        <dbReference type="EMBL" id="ETV63599.1"/>
    </source>
</evidence>
<name>W4F9M4_APHAT</name>
<dbReference type="AlphaFoldDB" id="W4F9M4"/>
<feature type="non-terminal residue" evidence="3">
    <location>
        <position position="82"/>
    </location>
</feature>
<keyword evidence="2" id="KW-0732">Signal</keyword>
<feature type="region of interest" description="Disordered" evidence="1">
    <location>
        <begin position="55"/>
        <end position="82"/>
    </location>
</feature>
<proteinExistence type="predicted"/>
<feature type="signal peptide" evidence="2">
    <location>
        <begin position="1"/>
        <end position="19"/>
    </location>
</feature>
<evidence type="ECO:0000256" key="2">
    <source>
        <dbReference type="SAM" id="SignalP"/>
    </source>
</evidence>
<evidence type="ECO:0000256" key="1">
    <source>
        <dbReference type="SAM" id="MobiDB-lite"/>
    </source>
</evidence>
<dbReference type="GeneID" id="20821468"/>
<dbReference type="VEuPathDB" id="FungiDB:H257_19472"/>
<dbReference type="EMBL" id="KI913758">
    <property type="protein sequence ID" value="ETV63599.1"/>
    <property type="molecule type" value="Genomic_DNA"/>
</dbReference>